<evidence type="ECO:0000256" key="4">
    <source>
        <dbReference type="ARBA" id="ARBA00013007"/>
    </source>
</evidence>
<dbReference type="FunFam" id="3.40.50.1370:FF:000008">
    <property type="entry name" value="Ornithine carbamoyltransferase"/>
    <property type="match status" value="1"/>
</dbReference>
<comment type="pathway">
    <text evidence="2">Amino-acid biosynthesis; L-arginine biosynthesis; L-arginine from L-ornithine and carbamoyl phosphate: step 1/3.</text>
</comment>
<dbReference type="PRINTS" id="PR00100">
    <property type="entry name" value="AOTCASE"/>
</dbReference>
<feature type="binding site" evidence="7">
    <location>
        <position position="303"/>
    </location>
    <ligand>
        <name>carbamoyl phosphate</name>
        <dbReference type="ChEBI" id="CHEBI:58228"/>
    </ligand>
</feature>
<dbReference type="InterPro" id="IPR036901">
    <property type="entry name" value="Asp/Orn_carbamoylTrfase_sf"/>
</dbReference>
<keyword evidence="7" id="KW-0963">Cytoplasm</keyword>
<dbReference type="NCBIfam" id="TIGR00658">
    <property type="entry name" value="orni_carb_tr"/>
    <property type="match status" value="1"/>
</dbReference>
<feature type="binding site" evidence="7">
    <location>
        <position position="94"/>
    </location>
    <ligand>
        <name>carbamoyl phosphate</name>
        <dbReference type="ChEBI" id="CHEBI:58228"/>
    </ligand>
</feature>
<name>A0A0D6MQ82_9PROT</name>
<proteinExistence type="inferred from homology"/>
<dbReference type="Proteomes" id="UP000032679">
    <property type="component" value="Unassembled WGS sequence"/>
</dbReference>
<organism evidence="10 11">
    <name type="scientific">Tanticharoenia sakaeratensis NBRC 103193</name>
    <dbReference type="NCBI Taxonomy" id="1231623"/>
    <lineage>
        <taxon>Bacteria</taxon>
        <taxon>Pseudomonadati</taxon>
        <taxon>Pseudomonadota</taxon>
        <taxon>Alphaproteobacteria</taxon>
        <taxon>Acetobacterales</taxon>
        <taxon>Acetobacteraceae</taxon>
        <taxon>Tanticharoenia</taxon>
    </lineage>
</organism>
<dbReference type="EMBL" id="BALE01000048">
    <property type="protein sequence ID" value="GAN55560.1"/>
    <property type="molecule type" value="Genomic_DNA"/>
</dbReference>
<keyword evidence="5 7" id="KW-0808">Transferase</keyword>
<protein>
    <recommendedName>
        <fullName evidence="4 7">Ornithine carbamoyltransferase</fullName>
        <shortName evidence="7">OTCase</shortName>
        <ecNumber evidence="4 7">2.1.3.3</ecNumber>
    </recommendedName>
</protein>
<dbReference type="Pfam" id="PF02729">
    <property type="entry name" value="OTCace_N"/>
    <property type="match status" value="1"/>
</dbReference>
<dbReference type="GO" id="GO:0019240">
    <property type="term" value="P:citrulline biosynthetic process"/>
    <property type="evidence" value="ECO:0007669"/>
    <property type="project" value="TreeGrafter"/>
</dbReference>
<comment type="function">
    <text evidence="1">Reversibly catalyzes the transfer of the carbamoyl group from carbamoyl phosphate (CP) to the N(epsilon) atom of ornithine (ORN) to produce L-citrulline.</text>
</comment>
<dbReference type="HAMAP" id="MF_01109">
    <property type="entry name" value="OTCase"/>
    <property type="match status" value="1"/>
</dbReference>
<dbReference type="RefSeq" id="WP_048850764.1">
    <property type="nucleotide sequence ID" value="NZ_BALE01000048.1"/>
</dbReference>
<dbReference type="GO" id="GO:0042450">
    <property type="term" value="P:L-arginine biosynthetic process via ornithine"/>
    <property type="evidence" value="ECO:0007669"/>
    <property type="project" value="UniProtKB-UniRule"/>
</dbReference>
<dbReference type="InterPro" id="IPR006132">
    <property type="entry name" value="Asp/Orn_carbamoyltranf_P-bd"/>
</dbReference>
<evidence type="ECO:0000259" key="9">
    <source>
        <dbReference type="Pfam" id="PF02729"/>
    </source>
</evidence>
<evidence type="ECO:0000256" key="7">
    <source>
        <dbReference type="HAMAP-Rule" id="MF_01109"/>
    </source>
</evidence>
<dbReference type="STRING" id="1231623.Tasa_048_185"/>
<dbReference type="PANTHER" id="PTHR45753">
    <property type="entry name" value="ORNITHINE CARBAMOYLTRANSFERASE, MITOCHONDRIAL"/>
    <property type="match status" value="1"/>
</dbReference>
<dbReference type="InterPro" id="IPR002292">
    <property type="entry name" value="Orn/put_carbamltrans"/>
</dbReference>
<evidence type="ECO:0000256" key="2">
    <source>
        <dbReference type="ARBA" id="ARBA00004975"/>
    </source>
</evidence>
<comment type="caution">
    <text evidence="10">The sequence shown here is derived from an EMBL/GenBank/DDBJ whole genome shotgun (WGS) entry which is preliminary data.</text>
</comment>
<evidence type="ECO:0000256" key="6">
    <source>
        <dbReference type="ARBA" id="ARBA00048772"/>
    </source>
</evidence>
<feature type="binding site" evidence="7">
    <location>
        <position position="118"/>
    </location>
    <ligand>
        <name>carbamoyl phosphate</name>
        <dbReference type="ChEBI" id="CHEBI:58228"/>
    </ligand>
</feature>
<evidence type="ECO:0000313" key="11">
    <source>
        <dbReference type="Proteomes" id="UP000032679"/>
    </source>
</evidence>
<dbReference type="SUPFAM" id="SSF53671">
    <property type="entry name" value="Aspartate/ornithine carbamoyltransferase"/>
    <property type="match status" value="1"/>
</dbReference>
<feature type="binding site" evidence="7">
    <location>
        <position position="176"/>
    </location>
    <ligand>
        <name>L-ornithine</name>
        <dbReference type="ChEBI" id="CHEBI:46911"/>
    </ligand>
</feature>
<feature type="binding site" evidence="7">
    <location>
        <position position="236"/>
    </location>
    <ligand>
        <name>L-ornithine</name>
        <dbReference type="ChEBI" id="CHEBI:46911"/>
    </ligand>
</feature>
<gene>
    <name evidence="10" type="ORF">Tasa_048_185</name>
</gene>
<comment type="subcellular location">
    <subcellularLocation>
        <location evidence="7">Cytoplasm</location>
    </subcellularLocation>
</comment>
<dbReference type="OrthoDB" id="9802587at2"/>
<feature type="binding site" evidence="7">
    <location>
        <begin position="275"/>
        <end position="276"/>
    </location>
    <ligand>
        <name>carbamoyl phosphate</name>
        <dbReference type="ChEBI" id="CHEBI:58228"/>
    </ligand>
</feature>
<evidence type="ECO:0000259" key="8">
    <source>
        <dbReference type="Pfam" id="PF00185"/>
    </source>
</evidence>
<dbReference type="GO" id="GO:0004585">
    <property type="term" value="F:ornithine carbamoyltransferase activity"/>
    <property type="evidence" value="ECO:0007669"/>
    <property type="project" value="UniProtKB-UniRule"/>
</dbReference>
<dbReference type="GO" id="GO:0005737">
    <property type="term" value="C:cytoplasm"/>
    <property type="evidence" value="ECO:0007669"/>
    <property type="project" value="UniProtKB-SubCell"/>
</dbReference>
<dbReference type="GO" id="GO:0016597">
    <property type="term" value="F:amino acid binding"/>
    <property type="evidence" value="ECO:0007669"/>
    <property type="project" value="InterPro"/>
</dbReference>
<dbReference type="Pfam" id="PF00185">
    <property type="entry name" value="OTCace"/>
    <property type="match status" value="1"/>
</dbReference>
<accession>A0A0D6MQ82</accession>
<feature type="binding site" evidence="7">
    <location>
        <begin position="240"/>
        <end position="241"/>
    </location>
    <ligand>
        <name>L-ornithine</name>
        <dbReference type="ChEBI" id="CHEBI:46911"/>
    </ligand>
</feature>
<evidence type="ECO:0000256" key="1">
    <source>
        <dbReference type="ARBA" id="ARBA00003822"/>
    </source>
</evidence>
<dbReference type="InterPro" id="IPR006131">
    <property type="entry name" value="Asp_carbamoyltransf_Asp/Orn-bd"/>
</dbReference>
<dbReference type="InterPro" id="IPR006130">
    <property type="entry name" value="Asp/Orn_carbamoylTrfase"/>
</dbReference>
<dbReference type="InterPro" id="IPR024904">
    <property type="entry name" value="OTCase_ArgI"/>
</dbReference>
<dbReference type="AlphaFoldDB" id="A0A0D6MQ82"/>
<feature type="domain" description="Aspartate/ornithine carbamoyltransferase carbamoyl-P binding" evidence="9">
    <location>
        <begin position="14"/>
        <end position="158"/>
    </location>
</feature>
<dbReference type="Gene3D" id="3.40.50.1370">
    <property type="entry name" value="Aspartate/ornithine carbamoyltransferase"/>
    <property type="match status" value="2"/>
</dbReference>
<feature type="binding site" evidence="7">
    <location>
        <begin position="145"/>
        <end position="148"/>
    </location>
    <ligand>
        <name>carbamoyl phosphate</name>
        <dbReference type="ChEBI" id="CHEBI:58228"/>
    </ligand>
</feature>
<evidence type="ECO:0000256" key="3">
    <source>
        <dbReference type="ARBA" id="ARBA00007805"/>
    </source>
</evidence>
<feature type="domain" description="Aspartate/ornithine carbamoyltransferase Asp/Orn-binding" evidence="8">
    <location>
        <begin position="165"/>
        <end position="313"/>
    </location>
</feature>
<reference evidence="10 11" key="1">
    <citation type="submission" date="2012-10" db="EMBL/GenBank/DDBJ databases">
        <title>Genome sequencing of Tanticharoenia sakaeratensis NBRC 103193.</title>
        <authorList>
            <person name="Azuma Y."/>
            <person name="Hadano H."/>
            <person name="Hirakawa H."/>
            <person name="Matsushita K."/>
        </authorList>
    </citation>
    <scope>NUCLEOTIDE SEQUENCE [LARGE SCALE GENOMIC DNA]</scope>
    <source>
        <strain evidence="10 11">NBRC 103193</strain>
    </source>
</reference>
<sequence length="328" mass="35536">MSAATSQPDATPIRHFLELRDLDAATLRGIVDLAMNVKAMQRGRTRPLHPARPLEGRTLGLLLSKPSTRTRLSFEVGMRQLGGSVSVMQPGEMQIGRGESLADTARVLSRFLDAVVVRSGDAEQVAELARWSTIPIINGLTPRSHPVQILADIMTFEEHRGPIAGRRIAWVGDGNNVATSWIETAARFGFTIALATPADMAPDPQAVAWARSEGATVELTQDSRAAVRDADCVVTDTWVSMSDQASDARLKTLAPYSVTSDLMNAADPRALFMHCLPAHVGEEVSEDVFEGPQSVVFDEAENRLHAQKGLLLWALGGPGWRRFGVEPA</sequence>
<dbReference type="PANTHER" id="PTHR45753:SF3">
    <property type="entry name" value="ORNITHINE TRANSCARBAMYLASE, MITOCHONDRIAL"/>
    <property type="match status" value="1"/>
</dbReference>
<keyword evidence="11" id="KW-1185">Reference proteome</keyword>
<dbReference type="PRINTS" id="PR00102">
    <property type="entry name" value="OTCASE"/>
</dbReference>
<comment type="catalytic activity">
    <reaction evidence="6 7">
        <text>carbamoyl phosphate + L-ornithine = L-citrulline + phosphate + H(+)</text>
        <dbReference type="Rhea" id="RHEA:19513"/>
        <dbReference type="ChEBI" id="CHEBI:15378"/>
        <dbReference type="ChEBI" id="CHEBI:43474"/>
        <dbReference type="ChEBI" id="CHEBI:46911"/>
        <dbReference type="ChEBI" id="CHEBI:57743"/>
        <dbReference type="ChEBI" id="CHEBI:58228"/>
        <dbReference type="EC" id="2.1.3.3"/>
    </reaction>
</comment>
<evidence type="ECO:0000256" key="5">
    <source>
        <dbReference type="ARBA" id="ARBA00022679"/>
    </source>
</evidence>
<feature type="binding site" evidence="7">
    <location>
        <begin position="67"/>
        <end position="70"/>
    </location>
    <ligand>
        <name>carbamoyl phosphate</name>
        <dbReference type="ChEBI" id="CHEBI:58228"/>
    </ligand>
</feature>
<evidence type="ECO:0000313" key="10">
    <source>
        <dbReference type="EMBL" id="GAN55560.1"/>
    </source>
</evidence>
<dbReference type="EC" id="2.1.3.3" evidence="4 7"/>
<dbReference type="NCBIfam" id="NF001986">
    <property type="entry name" value="PRK00779.1"/>
    <property type="match status" value="1"/>
</dbReference>
<comment type="similarity">
    <text evidence="3 7">Belongs to the aspartate/ornithine carbamoyltransferase superfamily. OTCase family.</text>
</comment>